<name>W7DMJ4_9LIST</name>
<comment type="caution">
    <text evidence="1">The sequence shown here is derived from an EMBL/GenBank/DDBJ whole genome shotgun (WGS) entry which is preliminary data.</text>
</comment>
<gene>
    <name evidence="1" type="ORF">MCOL2_08176</name>
</gene>
<accession>W7DMJ4</accession>
<dbReference type="Proteomes" id="UP000019241">
    <property type="component" value="Unassembled WGS sequence"/>
</dbReference>
<evidence type="ECO:0000313" key="2">
    <source>
        <dbReference type="Proteomes" id="UP000019241"/>
    </source>
</evidence>
<sequence>MARYLFILSFDALGAKDLEDIESLPNFKIIKETGTHIKKSSFDLSFSYIPSSYIHYYGTLSYYTWNCE</sequence>
<reference evidence="1 2" key="1">
    <citation type="submission" date="2012-12" db="EMBL/GenBank/DDBJ databases">
        <title>Novel taxa of Listeriaceae from agricultural environments in the United States.</title>
        <authorList>
            <person name="den Bakker H.C."/>
            <person name="Allred A."/>
            <person name="Warchocki S."/>
            <person name="Wright E.M."/>
            <person name="Burrell A."/>
            <person name="Nightingale K.K."/>
            <person name="Kephart D."/>
            <person name="Wiedmann M."/>
        </authorList>
    </citation>
    <scope>NUCLEOTIDE SEQUENCE [LARGE SCALE GENOMIC DNA]</scope>
    <source>
        <strain evidence="1 2">FSL S10-1203</strain>
    </source>
</reference>
<dbReference type="EMBL" id="AODM01000026">
    <property type="protein sequence ID" value="EUJ58426.1"/>
    <property type="molecule type" value="Genomic_DNA"/>
</dbReference>
<evidence type="ECO:0000313" key="1">
    <source>
        <dbReference type="EMBL" id="EUJ58426.1"/>
    </source>
</evidence>
<protein>
    <submittedName>
        <fullName evidence="1">Uncharacterized protein</fullName>
    </submittedName>
</protein>
<dbReference type="PATRIC" id="fig|1265822.4.peg.1669"/>
<proteinExistence type="predicted"/>
<dbReference type="AlphaFoldDB" id="W7DMJ4"/>
<organism evidence="1 2">
    <name type="scientific">Listeria fleischmannii FSL S10-1203</name>
    <dbReference type="NCBI Taxonomy" id="1265822"/>
    <lineage>
        <taxon>Bacteria</taxon>
        <taxon>Bacillati</taxon>
        <taxon>Bacillota</taxon>
        <taxon>Bacilli</taxon>
        <taxon>Bacillales</taxon>
        <taxon>Listeriaceae</taxon>
        <taxon>Listeria</taxon>
    </lineage>
</organism>